<dbReference type="SUPFAM" id="SSF118290">
    <property type="entry name" value="WRKY DNA-binding domain"/>
    <property type="match status" value="1"/>
</dbReference>
<comment type="subcellular location">
    <subcellularLocation>
        <location evidence="1">Nucleus</location>
    </subcellularLocation>
</comment>
<evidence type="ECO:0000313" key="8">
    <source>
        <dbReference type="EMBL" id="URE20327.1"/>
    </source>
</evidence>
<feature type="region of interest" description="Disordered" evidence="6">
    <location>
        <begin position="83"/>
        <end position="113"/>
    </location>
</feature>
<evidence type="ECO:0000256" key="1">
    <source>
        <dbReference type="ARBA" id="ARBA00004123"/>
    </source>
</evidence>
<reference evidence="8" key="1">
    <citation type="submission" date="2022-05" db="EMBL/GenBank/DDBJ databases">
        <title>The Musa troglodytarum L. genome provides insights into the mechanism of non-climacteric behaviour and enrichment of carotenoids.</title>
        <authorList>
            <person name="Wang J."/>
        </authorList>
    </citation>
    <scope>NUCLEOTIDE SEQUENCE</scope>
    <source>
        <tissue evidence="8">Leaf</tissue>
    </source>
</reference>
<dbReference type="GO" id="GO:0003700">
    <property type="term" value="F:DNA-binding transcription factor activity"/>
    <property type="evidence" value="ECO:0007669"/>
    <property type="project" value="InterPro"/>
</dbReference>
<evidence type="ECO:0000256" key="4">
    <source>
        <dbReference type="ARBA" id="ARBA00023163"/>
    </source>
</evidence>
<feature type="compositionally biased region" description="Basic and acidic residues" evidence="6">
    <location>
        <begin position="90"/>
        <end position="105"/>
    </location>
</feature>
<evidence type="ECO:0000259" key="7">
    <source>
        <dbReference type="PROSITE" id="PS50811"/>
    </source>
</evidence>
<dbReference type="AlphaFoldDB" id="A0A9E7GXZ5"/>
<dbReference type="InterPro" id="IPR044810">
    <property type="entry name" value="WRKY_plant"/>
</dbReference>
<dbReference type="OrthoDB" id="770297at2759"/>
<evidence type="ECO:0000256" key="6">
    <source>
        <dbReference type="SAM" id="MobiDB-lite"/>
    </source>
</evidence>
<keyword evidence="4" id="KW-0804">Transcription</keyword>
<dbReference type="PROSITE" id="PS50811">
    <property type="entry name" value="WRKY"/>
    <property type="match status" value="1"/>
</dbReference>
<feature type="domain" description="WRKY" evidence="7">
    <location>
        <begin position="120"/>
        <end position="190"/>
    </location>
</feature>
<protein>
    <submittedName>
        <fullName evidence="8">WRKY transcription factor</fullName>
    </submittedName>
</protein>
<organism evidence="8 9">
    <name type="scientific">Musa troglodytarum</name>
    <name type="common">fe'i banana</name>
    <dbReference type="NCBI Taxonomy" id="320322"/>
    <lineage>
        <taxon>Eukaryota</taxon>
        <taxon>Viridiplantae</taxon>
        <taxon>Streptophyta</taxon>
        <taxon>Embryophyta</taxon>
        <taxon>Tracheophyta</taxon>
        <taxon>Spermatophyta</taxon>
        <taxon>Magnoliopsida</taxon>
        <taxon>Liliopsida</taxon>
        <taxon>Zingiberales</taxon>
        <taxon>Musaceae</taxon>
        <taxon>Musa</taxon>
    </lineage>
</organism>
<dbReference type="SMART" id="SM00774">
    <property type="entry name" value="WRKY"/>
    <property type="match status" value="1"/>
</dbReference>
<proteinExistence type="predicted"/>
<dbReference type="InterPro" id="IPR003657">
    <property type="entry name" value="WRKY_dom"/>
</dbReference>
<dbReference type="InterPro" id="IPR036576">
    <property type="entry name" value="WRKY_dom_sf"/>
</dbReference>
<keyword evidence="2" id="KW-0805">Transcription regulation</keyword>
<name>A0A9E7GXZ5_9LILI</name>
<keyword evidence="3" id="KW-0238">DNA-binding</keyword>
<dbReference type="GO" id="GO:0005634">
    <property type="term" value="C:nucleus"/>
    <property type="evidence" value="ECO:0007669"/>
    <property type="project" value="UniProtKB-SubCell"/>
</dbReference>
<evidence type="ECO:0000256" key="5">
    <source>
        <dbReference type="ARBA" id="ARBA00023242"/>
    </source>
</evidence>
<keyword evidence="9" id="KW-1185">Reference proteome</keyword>
<evidence type="ECO:0000313" key="9">
    <source>
        <dbReference type="Proteomes" id="UP001055439"/>
    </source>
</evidence>
<dbReference type="Proteomes" id="UP001055439">
    <property type="component" value="Chromosome 7"/>
</dbReference>
<sequence>MNGNAPHAEAAALSPCALSTCGRRAAIQDISPAHELMSQLQAVLLHLPAGSWSQLGQDMAKQILQLTTSALSTLQFCGCGASHDGGTSKCSDELSKSSEGRDGPHGRHTRRKNTTLTKVTTAVPYEDGYQWRKYGQKTINNAMYPRCYYKCTYSDGQGCPAKKTVQQQDSYADPPSFMVEYSMKHTCKTPQTIFPVVMVESSPQKASLHGGDSTGSSDLQDLHLSPPSSVVTHSESHDKCSSSNEQEQACQHEGFSLMPVNTLDELDIELMDMFMRNFDGWFYVE</sequence>
<dbReference type="PANTHER" id="PTHR31282">
    <property type="entry name" value="WRKY TRANSCRIPTION FACTOR 21-RELATED"/>
    <property type="match status" value="1"/>
</dbReference>
<dbReference type="Gene3D" id="2.20.25.80">
    <property type="entry name" value="WRKY domain"/>
    <property type="match status" value="1"/>
</dbReference>
<evidence type="ECO:0000256" key="3">
    <source>
        <dbReference type="ARBA" id="ARBA00023125"/>
    </source>
</evidence>
<keyword evidence="5" id="KW-0539">Nucleus</keyword>
<evidence type="ECO:0000256" key="2">
    <source>
        <dbReference type="ARBA" id="ARBA00023015"/>
    </source>
</evidence>
<accession>A0A9E7GXZ5</accession>
<dbReference type="GO" id="GO:0043565">
    <property type="term" value="F:sequence-specific DNA binding"/>
    <property type="evidence" value="ECO:0007669"/>
    <property type="project" value="InterPro"/>
</dbReference>
<gene>
    <name evidence="8" type="ORF">MUK42_12483</name>
</gene>
<dbReference type="EMBL" id="CP097509">
    <property type="protein sequence ID" value="URE20327.1"/>
    <property type="molecule type" value="Genomic_DNA"/>
</dbReference>
<dbReference type="Pfam" id="PF03106">
    <property type="entry name" value="WRKY"/>
    <property type="match status" value="1"/>
</dbReference>
<feature type="region of interest" description="Disordered" evidence="6">
    <location>
        <begin position="204"/>
        <end position="245"/>
    </location>
</feature>